<dbReference type="InterPro" id="IPR013022">
    <property type="entry name" value="Xyl_isomerase-like_TIM-brl"/>
</dbReference>
<evidence type="ECO:0000313" key="11">
    <source>
        <dbReference type="Proteomes" id="UP001056500"/>
    </source>
</evidence>
<keyword evidence="5" id="KW-0227">DNA damage</keyword>
<evidence type="ECO:0000256" key="3">
    <source>
        <dbReference type="ARBA" id="ARBA00022722"/>
    </source>
</evidence>
<dbReference type="SMART" id="SM00518">
    <property type="entry name" value="AP2Ec"/>
    <property type="match status" value="1"/>
</dbReference>
<evidence type="ECO:0000256" key="2">
    <source>
        <dbReference type="ARBA" id="ARBA00005340"/>
    </source>
</evidence>
<dbReference type="InterPro" id="IPR018246">
    <property type="entry name" value="AP_endonuc_F2_Zn_BS"/>
</dbReference>
<evidence type="ECO:0000256" key="7">
    <source>
        <dbReference type="ARBA" id="ARBA00022833"/>
    </source>
</evidence>
<dbReference type="NCBIfam" id="TIGR00587">
    <property type="entry name" value="nfo"/>
    <property type="match status" value="1"/>
</dbReference>
<keyword evidence="3" id="KW-0540">Nuclease</keyword>
<dbReference type="SUPFAM" id="SSF51658">
    <property type="entry name" value="Xylose isomerase-like"/>
    <property type="match status" value="1"/>
</dbReference>
<dbReference type="Gene3D" id="3.20.20.150">
    <property type="entry name" value="Divalent-metal-dependent TIM barrel enzymes"/>
    <property type="match status" value="1"/>
</dbReference>
<dbReference type="InterPro" id="IPR001719">
    <property type="entry name" value="AP_endonuc_2"/>
</dbReference>
<keyword evidence="7" id="KW-0862">Zinc</keyword>
<name>A0ABY4WGI0_9BACL</name>
<dbReference type="PANTHER" id="PTHR21445">
    <property type="entry name" value="ENDONUCLEASE IV ENDODEOXYRIBONUCLEASE IV"/>
    <property type="match status" value="1"/>
</dbReference>
<keyword evidence="8" id="KW-0234">DNA repair</keyword>
<dbReference type="GO" id="GO:0008833">
    <property type="term" value="F:deoxyribonuclease IV (phage-T4-induced) activity"/>
    <property type="evidence" value="ECO:0007669"/>
    <property type="project" value="UniProtKB-EC"/>
</dbReference>
<dbReference type="PROSITE" id="PS00730">
    <property type="entry name" value="AP_NUCLEASE_F2_2"/>
    <property type="match status" value="1"/>
</dbReference>
<sequence length="285" mass="31462">MYMGCHVSIKHGYLGAAKTAVMIGANAFQYFPKNPRSMGVKDFDKKDAAACRQFSREHELISIAHTAYPINLAVEESMYLLTLDHLRNDLEIAEACGSRGVVVHFGQSKGGDPLEGYKRMIFLLNELLSEWQGEAKILIENNAGQGNRMGTTIEELIQVRSLLTSPERVGFCLDTCHAFASGLWRGGDWEEVADKMRTGGFFSALAAVHLNDSVYPCCSFRDRHASIGRGEIGLEPIRQLLQTPELSELPIILETPAPADGGHRQEIALIRQLAEKETAVMGVEK</sequence>
<dbReference type="CDD" id="cd00019">
    <property type="entry name" value="AP2Ec"/>
    <property type="match status" value="1"/>
</dbReference>
<evidence type="ECO:0000256" key="8">
    <source>
        <dbReference type="ARBA" id="ARBA00023204"/>
    </source>
</evidence>
<keyword evidence="11" id="KW-1185">Reference proteome</keyword>
<protein>
    <submittedName>
        <fullName evidence="10">Deoxyribonuclease IV</fullName>
        <ecNumber evidence="10">3.1.21.2</ecNumber>
    </submittedName>
</protein>
<comment type="cofactor">
    <cofactor evidence="1">
        <name>Zn(2+)</name>
        <dbReference type="ChEBI" id="CHEBI:29105"/>
    </cofactor>
</comment>
<organism evidence="10 11">
    <name type="scientific">Brevibacillus ruminantium</name>
    <dbReference type="NCBI Taxonomy" id="2950604"/>
    <lineage>
        <taxon>Bacteria</taxon>
        <taxon>Bacillati</taxon>
        <taxon>Bacillota</taxon>
        <taxon>Bacilli</taxon>
        <taxon>Bacillales</taxon>
        <taxon>Paenibacillaceae</taxon>
        <taxon>Brevibacillus</taxon>
    </lineage>
</organism>
<reference evidence="10" key="1">
    <citation type="submission" date="2022-06" db="EMBL/GenBank/DDBJ databases">
        <title>Genome sequencing of Brevibacillus sp. BB3-R1.</title>
        <authorList>
            <person name="Heo J."/>
            <person name="Lee D."/>
            <person name="Won M."/>
            <person name="Han B.-H."/>
            <person name="Hong S.-B."/>
            <person name="Kwon S.-W."/>
        </authorList>
    </citation>
    <scope>NUCLEOTIDE SEQUENCE</scope>
    <source>
        <strain evidence="10">BB3-R1</strain>
    </source>
</reference>
<keyword evidence="4" id="KW-0479">Metal-binding</keyword>
<keyword evidence="6 10" id="KW-0378">Hydrolase</keyword>
<comment type="similarity">
    <text evidence="2">Belongs to the AP endonuclease 2 family.</text>
</comment>
<evidence type="ECO:0000259" key="9">
    <source>
        <dbReference type="Pfam" id="PF01261"/>
    </source>
</evidence>
<dbReference type="Pfam" id="PF01261">
    <property type="entry name" value="AP_endonuc_2"/>
    <property type="match status" value="1"/>
</dbReference>
<evidence type="ECO:0000313" key="10">
    <source>
        <dbReference type="EMBL" id="USG63761.1"/>
    </source>
</evidence>
<dbReference type="PROSITE" id="PS51432">
    <property type="entry name" value="AP_NUCLEASE_F2_4"/>
    <property type="match status" value="1"/>
</dbReference>
<dbReference type="EC" id="3.1.21.2" evidence="10"/>
<evidence type="ECO:0000256" key="4">
    <source>
        <dbReference type="ARBA" id="ARBA00022723"/>
    </source>
</evidence>
<proteinExistence type="inferred from homology"/>
<feature type="domain" description="Xylose isomerase-like TIM barrel" evidence="9">
    <location>
        <begin position="20"/>
        <end position="272"/>
    </location>
</feature>
<gene>
    <name evidence="10" type="ORF">NDK47_16465</name>
</gene>
<dbReference type="EMBL" id="CP098755">
    <property type="protein sequence ID" value="USG63761.1"/>
    <property type="molecule type" value="Genomic_DNA"/>
</dbReference>
<dbReference type="PANTHER" id="PTHR21445:SF0">
    <property type="entry name" value="APURINIC-APYRIMIDINIC ENDONUCLEASE"/>
    <property type="match status" value="1"/>
</dbReference>
<evidence type="ECO:0000256" key="1">
    <source>
        <dbReference type="ARBA" id="ARBA00001947"/>
    </source>
</evidence>
<evidence type="ECO:0000256" key="6">
    <source>
        <dbReference type="ARBA" id="ARBA00022801"/>
    </source>
</evidence>
<dbReference type="RefSeq" id="WP_251870840.1">
    <property type="nucleotide sequence ID" value="NZ_CP098755.1"/>
</dbReference>
<dbReference type="Proteomes" id="UP001056500">
    <property type="component" value="Chromosome"/>
</dbReference>
<evidence type="ECO:0000256" key="5">
    <source>
        <dbReference type="ARBA" id="ARBA00022763"/>
    </source>
</evidence>
<accession>A0ABY4WGI0</accession>
<dbReference type="InterPro" id="IPR036237">
    <property type="entry name" value="Xyl_isomerase-like_sf"/>
</dbReference>